<feature type="transmembrane region" description="Helical" evidence="7">
    <location>
        <begin position="524"/>
        <end position="544"/>
    </location>
</feature>
<dbReference type="Pfam" id="PF02383">
    <property type="entry name" value="Syja_N"/>
    <property type="match status" value="1"/>
</dbReference>
<keyword evidence="9" id="KW-1185">Reference proteome</keyword>
<evidence type="ECO:0000256" key="4">
    <source>
        <dbReference type="ARBA" id="ARBA00040795"/>
    </source>
</evidence>
<keyword evidence="7" id="KW-0812">Transmembrane</keyword>
<evidence type="ECO:0000259" key="8">
    <source>
        <dbReference type="PROSITE" id="PS50275"/>
    </source>
</evidence>
<evidence type="ECO:0000256" key="6">
    <source>
        <dbReference type="ARBA" id="ARBA00041911"/>
    </source>
</evidence>
<evidence type="ECO:0000313" key="9">
    <source>
        <dbReference type="Proteomes" id="UP000694888"/>
    </source>
</evidence>
<keyword evidence="7" id="KW-1133">Transmembrane helix</keyword>
<keyword evidence="7" id="KW-0472">Membrane</keyword>
<reference evidence="10" key="1">
    <citation type="submission" date="2025-08" db="UniProtKB">
        <authorList>
            <consortium name="RefSeq"/>
        </authorList>
    </citation>
    <scope>IDENTIFICATION</scope>
</reference>
<dbReference type="Proteomes" id="UP000694888">
    <property type="component" value="Unplaced"/>
</dbReference>
<evidence type="ECO:0000256" key="7">
    <source>
        <dbReference type="SAM" id="Phobius"/>
    </source>
</evidence>
<dbReference type="PROSITE" id="PS50275">
    <property type="entry name" value="SAC"/>
    <property type="match status" value="1"/>
</dbReference>
<evidence type="ECO:0000256" key="2">
    <source>
        <dbReference type="ARBA" id="ARBA00036631"/>
    </source>
</evidence>
<evidence type="ECO:0000256" key="3">
    <source>
        <dbReference type="ARBA" id="ARBA00036807"/>
    </source>
</evidence>
<evidence type="ECO:0000256" key="5">
    <source>
        <dbReference type="ARBA" id="ARBA00041396"/>
    </source>
</evidence>
<dbReference type="RefSeq" id="XP_005111910.1">
    <property type="nucleotide sequence ID" value="XM_005111853.3"/>
</dbReference>
<dbReference type="EC" id="3.1.3.64" evidence="1"/>
<feature type="domain" description="SAC" evidence="8">
    <location>
        <begin position="123"/>
        <end position="451"/>
    </location>
</feature>
<sequence length="591" mass="67304">MAVHDFMKLHITSEKFIVEPVSNSAGQEDVLVIDRLTQEISLQSGESGIPASAITKTIYGIVGIIRLVAGPYLMVITKREKVGSILGSDIWKVTGTEVLSYKRSFTHLTEKQVSINKTYLALVDMMLNTENFYFSPTYDLTHSIQRLYNTSPDFQSLGLLERADQRFIWNSHVLRELSQQPDLAKFCMPVMLGFISISSPKVNTHSVDYILVSRRCIFRAGTRFNVRGVDLQGQVANFVETEQILKCNENVCSFVQTRGSIPLFWSQKANLKRLPRPVLMDVDHISAFQKHFDHQVYIYGNQVIVNLVNQHGSEQVLEKRLAQVVTNAQNKNVRYEPFDFHKECKHMRWDRLSILLGRLDPDRKQFGYFQQQSGGQVLQTQSGVFRTNCMDCLDRTNVVQSLIATEVLQDQFERLGVLDAGQKVSEQKEFDTVFKNVWADNADTISKEYAGTGALKTDFTRTGKRTTYGALQDGYNSAVRYIKNNFQDGSRQDAMDLFLGNYSVDEGEGLTVKSPLDSDRDWKYYAVPIIFIVAFSMFVVSVLLPDEHLSEQMMYVLFWGTASVMSLATMFMFGVVFVEQPRLVHNKLKSE</sequence>
<feature type="transmembrane region" description="Helical" evidence="7">
    <location>
        <begin position="556"/>
        <end position="578"/>
    </location>
</feature>
<comment type="catalytic activity">
    <reaction evidence="2">
        <text>a 1,2-diacyl-sn-glycero-3-phospho-(1D-myo-inositol-3-phosphate) + H2O = a 1,2-diacyl-sn-glycero-3-phospho-(1D-myo-inositol) + phosphate</text>
        <dbReference type="Rhea" id="RHEA:12316"/>
        <dbReference type="ChEBI" id="CHEBI:15377"/>
        <dbReference type="ChEBI" id="CHEBI:43474"/>
        <dbReference type="ChEBI" id="CHEBI:57880"/>
        <dbReference type="ChEBI" id="CHEBI:58088"/>
        <dbReference type="EC" id="3.1.3.64"/>
    </reaction>
    <physiologicalReaction direction="left-to-right" evidence="2">
        <dbReference type="Rhea" id="RHEA:12317"/>
    </physiologicalReaction>
</comment>
<proteinExistence type="predicted"/>
<comment type="catalytic activity">
    <reaction evidence="3">
        <text>a 1,2-diacyl-sn-glycero-3-phospho-(1D-myo-inositol 4-phosphate) + H2O = a 1,2-diacyl-sn-glycero-3-phospho-(1D-myo-inositol) + phosphate</text>
        <dbReference type="Rhea" id="RHEA:55652"/>
        <dbReference type="ChEBI" id="CHEBI:15377"/>
        <dbReference type="ChEBI" id="CHEBI:43474"/>
        <dbReference type="ChEBI" id="CHEBI:57880"/>
        <dbReference type="ChEBI" id="CHEBI:58178"/>
    </reaction>
    <physiologicalReaction direction="left-to-right" evidence="3">
        <dbReference type="Rhea" id="RHEA:55653"/>
    </physiologicalReaction>
</comment>
<evidence type="ECO:0000313" key="10">
    <source>
        <dbReference type="RefSeq" id="XP_005111910.1"/>
    </source>
</evidence>
<organism evidence="9 10">
    <name type="scientific">Aplysia californica</name>
    <name type="common">California sea hare</name>
    <dbReference type="NCBI Taxonomy" id="6500"/>
    <lineage>
        <taxon>Eukaryota</taxon>
        <taxon>Metazoa</taxon>
        <taxon>Spiralia</taxon>
        <taxon>Lophotrochozoa</taxon>
        <taxon>Mollusca</taxon>
        <taxon>Gastropoda</taxon>
        <taxon>Heterobranchia</taxon>
        <taxon>Euthyneura</taxon>
        <taxon>Tectipleura</taxon>
        <taxon>Aplysiida</taxon>
        <taxon>Aplysioidea</taxon>
        <taxon>Aplysiidae</taxon>
        <taxon>Aplysia</taxon>
    </lineage>
</organism>
<protein>
    <recommendedName>
        <fullName evidence="4">Phosphatidylinositol-3-phosphatase SAC1</fullName>
        <ecNumber evidence="1">3.1.3.64</ecNumber>
    </recommendedName>
    <alternativeName>
        <fullName evidence="6">Phosphatidylinositol-4-phosphate phosphatase</fullName>
    </alternativeName>
    <alternativeName>
        <fullName evidence="5">Suppressor of actin mutations 1-like protein</fullName>
    </alternativeName>
</protein>
<gene>
    <name evidence="10" type="primary">LOC101858148</name>
</gene>
<dbReference type="PANTHER" id="PTHR45662:SF2">
    <property type="entry name" value="PHOSPHATIDYLINOSITOL-3-PHOSPHATASE SAC1"/>
    <property type="match status" value="1"/>
</dbReference>
<dbReference type="InterPro" id="IPR002013">
    <property type="entry name" value="SAC_dom"/>
</dbReference>
<name>A0ABM0K990_APLCA</name>
<evidence type="ECO:0000256" key="1">
    <source>
        <dbReference type="ARBA" id="ARBA00013038"/>
    </source>
</evidence>
<accession>A0ABM0K990</accession>
<dbReference type="PANTHER" id="PTHR45662">
    <property type="entry name" value="PHOSPHATIDYLINOSITIDE PHOSPHATASE SAC1"/>
    <property type="match status" value="1"/>
</dbReference>
<dbReference type="GeneID" id="101858148"/>